<sequence>MEIDRNIEERILFVAEKVFMKNGFKSTTMNMIAKEVGISRTSLNYYFRSKERLYSRLLDGMINRFIPRLGSYIGTTDDIYDVLDYWVDEYTKLLIEHPSYPFFIISEIERNQENLASVVRNSLYEFGIIERVSEITIRQFGVQKMMRFNSTNFIIKIISIILGSVIISPTIRLVLGDHDSLMEEYLLSSKTQNKILVREIFNNFLNEKVEE</sequence>
<organism evidence="1 2">
    <name type="scientific">Halosquirtibacter laminarini</name>
    <dbReference type="NCBI Taxonomy" id="3374600"/>
    <lineage>
        <taxon>Bacteria</taxon>
        <taxon>Pseudomonadati</taxon>
        <taxon>Bacteroidota</taxon>
        <taxon>Bacteroidia</taxon>
        <taxon>Marinilabiliales</taxon>
        <taxon>Prolixibacteraceae</taxon>
        <taxon>Halosquirtibacter</taxon>
    </lineage>
</organism>
<gene>
    <name evidence="1" type="ORF">K4L44_16960</name>
</gene>
<evidence type="ECO:0000313" key="2">
    <source>
        <dbReference type="Proteomes" id="UP000826212"/>
    </source>
</evidence>
<dbReference type="Proteomes" id="UP000826212">
    <property type="component" value="Chromosome"/>
</dbReference>
<name>A0AC61NKL0_9BACT</name>
<reference evidence="1" key="1">
    <citation type="submission" date="2021-08" db="EMBL/GenBank/DDBJ databases">
        <title>Novel anaerobic bacterium isolated from sea squirt in East Sea, Republic of Korea.</title>
        <authorList>
            <person name="Nguyen T.H."/>
            <person name="Li Z."/>
            <person name="Lee Y.-J."/>
            <person name="Ko J."/>
            <person name="Kim S.-G."/>
        </authorList>
    </citation>
    <scope>NUCLEOTIDE SEQUENCE</scope>
    <source>
        <strain evidence="1">KCTC 25031</strain>
    </source>
</reference>
<dbReference type="EMBL" id="CP081303">
    <property type="protein sequence ID" value="QZE14191.1"/>
    <property type="molecule type" value="Genomic_DNA"/>
</dbReference>
<evidence type="ECO:0000313" key="1">
    <source>
        <dbReference type="EMBL" id="QZE14191.1"/>
    </source>
</evidence>
<keyword evidence="2" id="KW-1185">Reference proteome</keyword>
<accession>A0AC61NKL0</accession>
<protein>
    <submittedName>
        <fullName evidence="1">TetR/AcrR family transcriptional regulator</fullName>
    </submittedName>
</protein>
<proteinExistence type="predicted"/>